<protein>
    <recommendedName>
        <fullName evidence="4">Metallopeptidase</fullName>
    </recommendedName>
</protein>
<sequence length="70" mass="8269">MRNFVAKNDFNRAVTHKSEKDYTRLSAHDIMDLVMEEDWGIGDDDLIPDEERLPLKDPKEWESSKMKEVC</sequence>
<feature type="region of interest" description="Disordered" evidence="1">
    <location>
        <begin position="50"/>
        <end position="70"/>
    </location>
</feature>
<evidence type="ECO:0000313" key="2">
    <source>
        <dbReference type="EMBL" id="QCW23805.1"/>
    </source>
</evidence>
<dbReference type="EMBL" id="MK770119">
    <property type="protein sequence ID" value="QCW23805.1"/>
    <property type="molecule type" value="Genomic_DNA"/>
</dbReference>
<accession>A0A4Y5P1I8</accession>
<evidence type="ECO:0008006" key="4">
    <source>
        <dbReference type="Google" id="ProtNLM"/>
    </source>
</evidence>
<evidence type="ECO:0000256" key="1">
    <source>
        <dbReference type="SAM" id="MobiDB-lite"/>
    </source>
</evidence>
<evidence type="ECO:0000313" key="3">
    <source>
        <dbReference type="Proteomes" id="UP000308921"/>
    </source>
</evidence>
<organism evidence="2 3">
    <name type="scientific">Pantoea phage vB_PagS_AAS21</name>
    <dbReference type="NCBI Taxonomy" id="2575261"/>
    <lineage>
        <taxon>Viruses</taxon>
        <taxon>Duplodnaviria</taxon>
        <taxon>Heunggongvirae</taxon>
        <taxon>Uroviricota</taxon>
        <taxon>Caudoviricetes</taxon>
        <taxon>Demerecviridae</taxon>
        <taxon>Keyvirus</taxon>
        <taxon>Keyvirus AAS21</taxon>
    </lineage>
</organism>
<dbReference type="Proteomes" id="UP000308921">
    <property type="component" value="Segment"/>
</dbReference>
<name>A0A4Y5P1I8_9CAUD</name>
<gene>
    <name evidence="2" type="ORF">AAS21_gp067</name>
</gene>
<reference evidence="2 3" key="1">
    <citation type="submission" date="2019-04" db="EMBL/GenBank/DDBJ databases">
        <title>Complete genome sequence of Pantoea bacteriophage vB_PagS_AAS21.</title>
        <authorList>
            <person name="Truncaite L."/>
            <person name="Simoliuniene M."/>
            <person name="Zajanckauskaite A."/>
            <person name="Meskys R."/>
            <person name="Simoliunas E."/>
        </authorList>
    </citation>
    <scope>NUCLEOTIDE SEQUENCE [LARGE SCALE GENOMIC DNA]</scope>
</reference>
<keyword evidence="3" id="KW-1185">Reference proteome</keyword>
<proteinExistence type="predicted"/>